<keyword evidence="1" id="KW-0472">Membrane</keyword>
<keyword evidence="1" id="KW-0812">Transmembrane</keyword>
<evidence type="ECO:0000313" key="3">
    <source>
        <dbReference type="Proteomes" id="UP000000542"/>
    </source>
</evidence>
<keyword evidence="3" id="KW-1185">Reference proteome</keyword>
<evidence type="ECO:0000256" key="1">
    <source>
        <dbReference type="SAM" id="Phobius"/>
    </source>
</evidence>
<organism evidence="2 3">
    <name type="scientific">Leishmania major</name>
    <dbReference type="NCBI Taxonomy" id="5664"/>
    <lineage>
        <taxon>Eukaryota</taxon>
        <taxon>Discoba</taxon>
        <taxon>Euglenozoa</taxon>
        <taxon>Kinetoplastea</taxon>
        <taxon>Metakinetoplastina</taxon>
        <taxon>Trypanosomatida</taxon>
        <taxon>Trypanosomatidae</taxon>
        <taxon>Leishmaniinae</taxon>
        <taxon>Leishmania</taxon>
    </lineage>
</organism>
<keyword evidence="1" id="KW-1133">Transmembrane helix</keyword>
<sequence length="55" mass="6270">MCVRALLYWMLLLLLLSPMQLFISLFLHSFSSKLCHSAIILPVLNALLLQLSLAR</sequence>
<proteinExistence type="predicted"/>
<evidence type="ECO:0000313" key="2">
    <source>
        <dbReference type="EMBL" id="CBZ11930.1"/>
    </source>
</evidence>
<dbReference type="HOGENOM" id="CLU_3036512_0_0_1"/>
<dbReference type="Proteomes" id="UP000000542">
    <property type="component" value="Chromosome 2"/>
</dbReference>
<feature type="transmembrane region" description="Helical" evidence="1">
    <location>
        <begin position="34"/>
        <end position="53"/>
    </location>
</feature>
<reference evidence="2 3" key="2">
    <citation type="journal article" date="2011" name="Genome Res.">
        <title>Chromosome and gene copy number variation allow major structural change between species and strains of Leishmania.</title>
        <authorList>
            <person name="Rogers M.B."/>
            <person name="Hilley J.D."/>
            <person name="Dickens N.J."/>
            <person name="Wilkes J."/>
            <person name="Bates P.A."/>
            <person name="Depledge D.P."/>
            <person name="Harris D."/>
            <person name="Her Y."/>
            <person name="Herzyk P."/>
            <person name="Imamura H."/>
            <person name="Otto T.D."/>
            <person name="Sanders M."/>
            <person name="Seeger K."/>
            <person name="Dujardin J.C."/>
            <person name="Berriman M."/>
            <person name="Smith D.F."/>
            <person name="Hertz-Fowler C."/>
            <person name="Mottram J.C."/>
        </authorList>
    </citation>
    <scope>NUCLEOTIDE SEQUENCE [LARGE SCALE GENOMIC DNA]</scope>
    <source>
        <strain evidence="3">MHOM/IL/81/Friedlin</strain>
    </source>
</reference>
<name>E9ACB5_LEIMA</name>
<dbReference type="AlphaFoldDB" id="E9ACB5"/>
<gene>
    <name evidence="2" type="ORF">LMJF_02_0400</name>
</gene>
<dbReference type="RefSeq" id="XP_003721646.1">
    <property type="nucleotide sequence ID" value="XM_003721598.1"/>
</dbReference>
<dbReference type="GeneID" id="12981577"/>
<dbReference type="InParanoid" id="E9ACB5"/>
<feature type="transmembrane region" description="Helical" evidence="1">
    <location>
        <begin position="6"/>
        <end position="27"/>
    </location>
</feature>
<protein>
    <submittedName>
        <fullName evidence="2">Uncharacterized protein</fullName>
    </submittedName>
</protein>
<reference evidence="2 3" key="1">
    <citation type="journal article" date="2005" name="Science">
        <title>The genome of the kinetoplastid parasite, Leishmania major.</title>
        <authorList>
            <person name="Ivens A.C."/>
            <person name="Peacock C.S."/>
            <person name="Worthey E.A."/>
            <person name="Murphy L."/>
            <person name="Aggarwal G."/>
            <person name="Berriman M."/>
            <person name="Sisk E."/>
            <person name="Rajandream M.A."/>
            <person name="Adlem E."/>
            <person name="Aert R."/>
            <person name="Anupama A."/>
            <person name="Apostolou Z."/>
            <person name="Attipoe P."/>
            <person name="Bason N."/>
            <person name="Bauser C."/>
            <person name="Beck A."/>
            <person name="Beverley S.M."/>
            <person name="Bianchettin G."/>
            <person name="Borzym K."/>
            <person name="Bothe G."/>
            <person name="Bruschi C.V."/>
            <person name="Collins M."/>
            <person name="Cadag E."/>
            <person name="Ciarloni L."/>
            <person name="Clayton C."/>
            <person name="Coulson R.M."/>
            <person name="Cronin A."/>
            <person name="Cruz A.K."/>
            <person name="Davies R.M."/>
            <person name="De Gaudenzi J."/>
            <person name="Dobson D.E."/>
            <person name="Duesterhoeft A."/>
            <person name="Fazelina G."/>
            <person name="Fosker N."/>
            <person name="Frasch A.C."/>
            <person name="Fraser A."/>
            <person name="Fuchs M."/>
            <person name="Gabel C."/>
            <person name="Goble A."/>
            <person name="Goffeau A."/>
            <person name="Harris D."/>
            <person name="Hertz-Fowler C."/>
            <person name="Hilbert H."/>
            <person name="Horn D."/>
            <person name="Huang Y."/>
            <person name="Klages S."/>
            <person name="Knights A."/>
            <person name="Kube M."/>
            <person name="Larke N."/>
            <person name="Litvin L."/>
            <person name="Lord A."/>
            <person name="Louie T."/>
            <person name="Marra M."/>
            <person name="Masuy D."/>
            <person name="Matthews K."/>
            <person name="Michaeli S."/>
            <person name="Mottram J.C."/>
            <person name="Muller-Auer S."/>
            <person name="Munden H."/>
            <person name="Nelson S."/>
            <person name="Norbertczak H."/>
            <person name="Oliver K."/>
            <person name="O'neil S."/>
            <person name="Pentony M."/>
            <person name="Pohl T.M."/>
            <person name="Price C."/>
            <person name="Purnelle B."/>
            <person name="Quail M.A."/>
            <person name="Rabbinowitsch E."/>
            <person name="Reinhardt R."/>
            <person name="Rieger M."/>
            <person name="Rinta J."/>
            <person name="Robben J."/>
            <person name="Robertson L."/>
            <person name="Ruiz J.C."/>
            <person name="Rutter S."/>
            <person name="Saunders D."/>
            <person name="Schafer M."/>
            <person name="Schein J."/>
            <person name="Schwartz D.C."/>
            <person name="Seeger K."/>
            <person name="Seyler A."/>
            <person name="Sharp S."/>
            <person name="Shin H."/>
            <person name="Sivam D."/>
            <person name="Squares R."/>
            <person name="Squares S."/>
            <person name="Tosato V."/>
            <person name="Vogt C."/>
            <person name="Volckaert G."/>
            <person name="Wambutt R."/>
            <person name="Warren T."/>
            <person name="Wedler H."/>
            <person name="Woodward J."/>
            <person name="Zhou S."/>
            <person name="Zimmermann W."/>
            <person name="Smith D.F."/>
            <person name="Blackwell J.M."/>
            <person name="Stuart K.D."/>
            <person name="Barrell B."/>
            <person name="Myler P.J."/>
        </authorList>
    </citation>
    <scope>NUCLEOTIDE SEQUENCE [LARGE SCALE GENOMIC DNA]</scope>
    <source>
        <strain evidence="3">MHOM/IL/81/Friedlin</strain>
    </source>
</reference>
<dbReference type="OMA" id="FSSKLCH"/>
<accession>E9ACB5</accession>
<dbReference type="KEGG" id="lma:LMJF_02_0400"/>
<dbReference type="EMBL" id="FR796398">
    <property type="protein sequence ID" value="CBZ11930.1"/>
    <property type="molecule type" value="Genomic_DNA"/>
</dbReference>